<evidence type="ECO:0000313" key="2">
    <source>
        <dbReference type="Proteomes" id="UP001165289"/>
    </source>
</evidence>
<dbReference type="Proteomes" id="UP001165289">
    <property type="component" value="Unassembled WGS sequence"/>
</dbReference>
<protein>
    <submittedName>
        <fullName evidence="1">Uncharacterized protein</fullName>
    </submittedName>
</protein>
<comment type="caution">
    <text evidence="1">The sequence shown here is derived from an EMBL/GenBank/DDBJ whole genome shotgun (WGS) entry which is preliminary data.</text>
</comment>
<evidence type="ECO:0000313" key="1">
    <source>
        <dbReference type="EMBL" id="KAI6648063.1"/>
    </source>
</evidence>
<keyword evidence="2" id="KW-1185">Reference proteome</keyword>
<reference evidence="1 2" key="1">
    <citation type="journal article" date="2023" name="BMC Biol.">
        <title>The compact genome of the sponge Oopsacas minuta (Hexactinellida) is lacking key metazoan core genes.</title>
        <authorList>
            <person name="Santini S."/>
            <person name="Schenkelaars Q."/>
            <person name="Jourda C."/>
            <person name="Duchesne M."/>
            <person name="Belahbib H."/>
            <person name="Rocher C."/>
            <person name="Selva M."/>
            <person name="Riesgo A."/>
            <person name="Vervoort M."/>
            <person name="Leys S.P."/>
            <person name="Kodjabachian L."/>
            <person name="Le Bivic A."/>
            <person name="Borchiellini C."/>
            <person name="Claverie J.M."/>
            <person name="Renard E."/>
        </authorList>
    </citation>
    <scope>NUCLEOTIDE SEQUENCE [LARGE SCALE GENOMIC DNA]</scope>
    <source>
        <strain evidence="1">SPO-2</strain>
    </source>
</reference>
<organism evidence="1 2">
    <name type="scientific">Oopsacas minuta</name>
    <dbReference type="NCBI Taxonomy" id="111878"/>
    <lineage>
        <taxon>Eukaryota</taxon>
        <taxon>Metazoa</taxon>
        <taxon>Porifera</taxon>
        <taxon>Hexactinellida</taxon>
        <taxon>Hexasterophora</taxon>
        <taxon>Lyssacinosida</taxon>
        <taxon>Leucopsacidae</taxon>
        <taxon>Oopsacas</taxon>
    </lineage>
</organism>
<accession>A0AAV7JGY4</accession>
<gene>
    <name evidence="1" type="ORF">LOD99_8265</name>
</gene>
<name>A0AAV7JGY4_9METZ</name>
<dbReference type="AlphaFoldDB" id="A0AAV7JGY4"/>
<proteinExistence type="predicted"/>
<sequence length="200" mass="22485">MQLTCQLDIVVKYSWNINCQKIMQTLRENIFVPICNFGKNASSRKVKLENLLLSSQSLAISSIRDARNWKDSYEVVFGIRPQLRVVSTNLTIDAASILETEEQLRQTLSSEQLEVVSTNLTIDTSSILDTEEQLKEILNSEEEYSKQQNLGQDDIAPGTASITQQSEISNYNCVSCQQISNGAHTCMSCGLFAMLYHHVL</sequence>
<dbReference type="EMBL" id="JAKMXF010000333">
    <property type="protein sequence ID" value="KAI6648063.1"/>
    <property type="molecule type" value="Genomic_DNA"/>
</dbReference>